<feature type="compositionally biased region" description="Basic and acidic residues" evidence="2">
    <location>
        <begin position="76"/>
        <end position="85"/>
    </location>
</feature>
<evidence type="ECO:0000256" key="1">
    <source>
        <dbReference type="SAM" id="Coils"/>
    </source>
</evidence>
<evidence type="ECO:0000313" key="5">
    <source>
        <dbReference type="Proteomes" id="UP000649617"/>
    </source>
</evidence>
<proteinExistence type="predicted"/>
<feature type="compositionally biased region" description="Basic and acidic residues" evidence="2">
    <location>
        <begin position="164"/>
        <end position="174"/>
    </location>
</feature>
<dbReference type="AlphaFoldDB" id="A0A812WVY0"/>
<keyword evidence="1" id="KW-0175">Coiled coil</keyword>
<evidence type="ECO:0000256" key="2">
    <source>
        <dbReference type="SAM" id="MobiDB-lite"/>
    </source>
</evidence>
<dbReference type="OrthoDB" id="10508683at2759"/>
<protein>
    <recommendedName>
        <fullName evidence="6">Secreted protein</fullName>
    </recommendedName>
</protein>
<keyword evidence="5" id="KW-1185">Reference proteome</keyword>
<name>A0A812WVY0_SYMPI</name>
<keyword evidence="3" id="KW-0732">Signal</keyword>
<gene>
    <name evidence="4" type="ORF">SPIL2461_LOCUS19717</name>
</gene>
<accession>A0A812WVY0</accession>
<feature type="non-terminal residue" evidence="4">
    <location>
        <position position="174"/>
    </location>
</feature>
<reference evidence="4" key="1">
    <citation type="submission" date="2021-02" db="EMBL/GenBank/DDBJ databases">
        <authorList>
            <person name="Dougan E. K."/>
            <person name="Rhodes N."/>
            <person name="Thang M."/>
            <person name="Chan C."/>
        </authorList>
    </citation>
    <scope>NUCLEOTIDE SEQUENCE</scope>
</reference>
<evidence type="ECO:0000256" key="3">
    <source>
        <dbReference type="SAM" id="SignalP"/>
    </source>
</evidence>
<feature type="chain" id="PRO_5032730909" description="Secreted protein" evidence="3">
    <location>
        <begin position="31"/>
        <end position="174"/>
    </location>
</feature>
<evidence type="ECO:0000313" key="4">
    <source>
        <dbReference type="EMBL" id="CAE7701166.1"/>
    </source>
</evidence>
<feature type="region of interest" description="Disordered" evidence="2">
    <location>
        <begin position="64"/>
        <end position="87"/>
    </location>
</feature>
<feature type="coiled-coil region" evidence="1">
    <location>
        <begin position="93"/>
        <end position="127"/>
    </location>
</feature>
<sequence>MKQNLATVPAMRIHFFAFLAVFGLHPGVQAFKVSETPPPVNISASSSSKVVKKVEELMEKNLLHDAGEVNEIPEPDTPKQDKDSANGDLARNLEFLLMKVAQLETVVELQQAEFAAQQEEIESLKKHVGLDAQHVAMARKRARDPYVAKDHLERILGKHHRQRETREYHPEPHE</sequence>
<evidence type="ECO:0008006" key="6">
    <source>
        <dbReference type="Google" id="ProtNLM"/>
    </source>
</evidence>
<organism evidence="4 5">
    <name type="scientific">Symbiodinium pilosum</name>
    <name type="common">Dinoflagellate</name>
    <dbReference type="NCBI Taxonomy" id="2952"/>
    <lineage>
        <taxon>Eukaryota</taxon>
        <taxon>Sar</taxon>
        <taxon>Alveolata</taxon>
        <taxon>Dinophyceae</taxon>
        <taxon>Suessiales</taxon>
        <taxon>Symbiodiniaceae</taxon>
        <taxon>Symbiodinium</taxon>
    </lineage>
</organism>
<dbReference type="EMBL" id="CAJNIZ010044794">
    <property type="protein sequence ID" value="CAE7701166.1"/>
    <property type="molecule type" value="Genomic_DNA"/>
</dbReference>
<feature type="signal peptide" evidence="3">
    <location>
        <begin position="1"/>
        <end position="30"/>
    </location>
</feature>
<comment type="caution">
    <text evidence="4">The sequence shown here is derived from an EMBL/GenBank/DDBJ whole genome shotgun (WGS) entry which is preliminary data.</text>
</comment>
<feature type="region of interest" description="Disordered" evidence="2">
    <location>
        <begin position="152"/>
        <end position="174"/>
    </location>
</feature>
<dbReference type="Proteomes" id="UP000649617">
    <property type="component" value="Unassembled WGS sequence"/>
</dbReference>